<name>A0ABS7TXS4_9BACT</name>
<evidence type="ECO:0000313" key="3">
    <source>
        <dbReference type="Proteomes" id="UP001139031"/>
    </source>
</evidence>
<protein>
    <recommendedName>
        <fullName evidence="4">HD domain-containing protein</fullName>
    </recommendedName>
</protein>
<comment type="caution">
    <text evidence="2">The sequence shown here is derived from an EMBL/GenBank/DDBJ whole genome shotgun (WGS) entry which is preliminary data.</text>
</comment>
<dbReference type="RefSeq" id="WP_224194761.1">
    <property type="nucleotide sequence ID" value="NZ_JAIRAU010000037.1"/>
</dbReference>
<dbReference type="Proteomes" id="UP001139031">
    <property type="component" value="Unassembled WGS sequence"/>
</dbReference>
<gene>
    <name evidence="2" type="ORF">K7C98_27570</name>
</gene>
<feature type="region of interest" description="Disordered" evidence="1">
    <location>
        <begin position="192"/>
        <end position="221"/>
    </location>
</feature>
<evidence type="ECO:0000313" key="2">
    <source>
        <dbReference type="EMBL" id="MBZ5713013.1"/>
    </source>
</evidence>
<evidence type="ECO:0008006" key="4">
    <source>
        <dbReference type="Google" id="ProtNLM"/>
    </source>
</evidence>
<sequence length="221" mass="24336">MTGPDLIRMAAHHAEIDRDEVVLAAALCHDLRQVADSIQHARRRVSIEDLWLRVLDVVAASRAACGALSSVRVMTRGERSVVYDDSAPLPEALHVFRHRGNYRGAYASMAEIGNIVRSVLGLVCGLPPESRINITRALHLRGDLWTYVHEKVVHVFGRPGSAADRLLASEWPPRPAERPSLTLVALPPVDVADAPRRSEPDAPIPRPRSISLVQTEREVSP</sequence>
<keyword evidence="3" id="KW-1185">Reference proteome</keyword>
<accession>A0ABS7TXS4</accession>
<proteinExistence type="predicted"/>
<reference evidence="2" key="1">
    <citation type="submission" date="2021-08" db="EMBL/GenBank/DDBJ databases">
        <authorList>
            <person name="Stevens D.C."/>
        </authorList>
    </citation>
    <scope>NUCLEOTIDE SEQUENCE</scope>
    <source>
        <strain evidence="2">DSM 53165</strain>
    </source>
</reference>
<organism evidence="2 3">
    <name type="scientific">Nannocystis pusilla</name>
    <dbReference type="NCBI Taxonomy" id="889268"/>
    <lineage>
        <taxon>Bacteria</taxon>
        <taxon>Pseudomonadati</taxon>
        <taxon>Myxococcota</taxon>
        <taxon>Polyangia</taxon>
        <taxon>Nannocystales</taxon>
        <taxon>Nannocystaceae</taxon>
        <taxon>Nannocystis</taxon>
    </lineage>
</organism>
<dbReference type="EMBL" id="JAIRAU010000037">
    <property type="protein sequence ID" value="MBZ5713013.1"/>
    <property type="molecule type" value="Genomic_DNA"/>
</dbReference>
<evidence type="ECO:0000256" key="1">
    <source>
        <dbReference type="SAM" id="MobiDB-lite"/>
    </source>
</evidence>